<dbReference type="Proteomes" id="UP000184041">
    <property type="component" value="Unassembled WGS sequence"/>
</dbReference>
<dbReference type="STRING" id="1194090.SAMN05443144_106162"/>
<dbReference type="EMBL" id="FQUS01000006">
    <property type="protein sequence ID" value="SHF22532.1"/>
    <property type="molecule type" value="Genomic_DNA"/>
</dbReference>
<reference evidence="2 3" key="1">
    <citation type="submission" date="2016-11" db="EMBL/GenBank/DDBJ databases">
        <authorList>
            <person name="Jaros S."/>
            <person name="Januszkiewicz K."/>
            <person name="Wedrychowicz H."/>
        </authorList>
    </citation>
    <scope>NUCLEOTIDE SEQUENCE [LARGE SCALE GENOMIC DNA]</scope>
    <source>
        <strain evidence="2 3">DSM 21986</strain>
    </source>
</reference>
<organism evidence="2 3">
    <name type="scientific">Fodinibius roseus</name>
    <dbReference type="NCBI Taxonomy" id="1194090"/>
    <lineage>
        <taxon>Bacteria</taxon>
        <taxon>Pseudomonadati</taxon>
        <taxon>Balneolota</taxon>
        <taxon>Balneolia</taxon>
        <taxon>Balneolales</taxon>
        <taxon>Balneolaceae</taxon>
        <taxon>Fodinibius</taxon>
    </lineage>
</organism>
<name>A0A1M4ZXX2_9BACT</name>
<dbReference type="InterPro" id="IPR046235">
    <property type="entry name" value="DUF6268"/>
</dbReference>
<sequence length="340" mass="38353">MNQIKTLLLSTVSTYLWTPKKKKGSAYKNLSGILLIGSSLLYTQPVLAQLRPSLSFGHETWPSMSVSNLELDQTYNQGLDDLKVWTDTRFIRGSYPIIMQGGLMFLDVQPGFQRIEFRHENWTEELPRPTDAYIIDLNIIVQRQLKNRWSLLGQVTPAIKSGLEEKLAGQDFAIEGAFLAIRQANERFAFGFGAAYSTNFGAPIPIPLLQFDYQASLWAGGPAWRGNALLPSSIEAWVIPTRRVEIGIQLQSLGDRHHITEIGTVPLDKPYSDYFDTVLGPSVIVYLTPWLNLNVESGISIYRQMQITDGRNEVIKFEPDQAGFLRWKFTVGGQSPLRDE</sequence>
<dbReference type="Pfam" id="PF19783">
    <property type="entry name" value="DUF6268"/>
    <property type="match status" value="1"/>
</dbReference>
<evidence type="ECO:0000259" key="1">
    <source>
        <dbReference type="Pfam" id="PF19783"/>
    </source>
</evidence>
<proteinExistence type="predicted"/>
<dbReference type="RefSeq" id="WP_073061663.1">
    <property type="nucleotide sequence ID" value="NZ_FQUS01000006.1"/>
</dbReference>
<dbReference type="AlphaFoldDB" id="A0A1M4ZXX2"/>
<feature type="domain" description="DUF6268" evidence="1">
    <location>
        <begin position="131"/>
        <end position="311"/>
    </location>
</feature>
<evidence type="ECO:0000313" key="2">
    <source>
        <dbReference type="EMBL" id="SHF22532.1"/>
    </source>
</evidence>
<accession>A0A1M4ZXX2</accession>
<evidence type="ECO:0000313" key="3">
    <source>
        <dbReference type="Proteomes" id="UP000184041"/>
    </source>
</evidence>
<keyword evidence="3" id="KW-1185">Reference proteome</keyword>
<gene>
    <name evidence="2" type="ORF">SAMN05443144_106162</name>
</gene>
<protein>
    <recommendedName>
        <fullName evidence="1">DUF6268 domain-containing protein</fullName>
    </recommendedName>
</protein>
<dbReference type="OrthoDB" id="665720at2"/>